<sequence>MRALIPSWMIGRFAAVLSAGRQHKAGQEARIGAFFDPAFYLGANPDVVAAGIDPLEHYRTSGWRESRNPHPLFGVAFYLGANPDVAAAGVEPLEHYRTSGWRENRNPHPLFDVAFYLGANPDVVAAGIDPLEHYRTSGWRENRNPHPLFDVAFYRDRNPDIAAAGVEPLGHYLTCGWQEGRDPHPLFSVRFYQEANPDIAAAGIEPLGHYLTCGWQEGRDPHPLFETDVYRQANPDVAGEGVNPLVHYAIFGHREERTATRIVPVPGFSDRETAADLLPFALPRPASPEVSVIVPVHGKLDLTVRCLHALSRHQTRHGFEVVVVDDGSDAETRDGLARIGGLVLHRNEQAGGFIEACNRGAELASGRYLLFLNNDTIVLDGWLDELVRAFAVLPQAGAVGSALIYPSGRLQEAGAVVWNDGTAANIGRNRDPQHPAFSHAREVDYCSGASLMVPTELFRRLGGFDRRYVPAYYEDSDLCLRIREAGLRVYCQPLSAVVHIEGGTAGTDPSQGMKRFQAVNRATFAERWAPLLASQPAPHPIDPHRLKRAGQRRVLVVDHDLPHPDADAGSVVTVEMIRLLQRLGYVVVFAAVRMPQGRNDAVRALERMGVEVVRAPYFTSAVDYVQAHGGGCDLVFMVRYVVAAMILPHLGRLVRRPKTILLNADLHYLRAERQAALYGDDALAMAAVEEKAAELATLRAVDATITHSGVEREILRVEAPGTLVEVLPWIARPVEDAPGPDGRRDILFVGGFGHAPNVDAMVAFVVTLWPRLRARLPGARLRIVGSHAGAAIHALKQEDVLVLGHVQDLRAEMDRARVSIAPLRWGAGLKGKVATAMAFGLPSVISPIAAESMGLTDGRDCLIAELDDAFIEAVARLYEDDALWTEVARNGLDFVARRWSPEQGLATLRHLMTRARISPTHEISDQIEAMVRQHAGAAR</sequence>
<evidence type="ECO:0000313" key="3">
    <source>
        <dbReference type="Proteomes" id="UP000236268"/>
    </source>
</evidence>
<dbReference type="Gene3D" id="3.40.50.2000">
    <property type="entry name" value="Glycogen Phosphorylase B"/>
    <property type="match status" value="1"/>
</dbReference>
<dbReference type="CDD" id="cd04186">
    <property type="entry name" value="GT_2_like_c"/>
    <property type="match status" value="1"/>
</dbReference>
<name>A0A2K1FVQ6_9PROT</name>
<protein>
    <recommendedName>
        <fullName evidence="1">Glycosyltransferase 2-like domain-containing protein</fullName>
    </recommendedName>
</protein>
<dbReference type="InterPro" id="IPR029044">
    <property type="entry name" value="Nucleotide-diphossugar_trans"/>
</dbReference>
<proteinExistence type="predicted"/>
<dbReference type="Pfam" id="PF00535">
    <property type="entry name" value="Glycos_transf_2"/>
    <property type="match status" value="1"/>
</dbReference>
<dbReference type="PANTHER" id="PTHR43179">
    <property type="entry name" value="RHAMNOSYLTRANSFERASE WBBL"/>
    <property type="match status" value="1"/>
</dbReference>
<geneLocation type="plasmid" evidence="2">
    <name>p16unnamed</name>
</geneLocation>
<dbReference type="SUPFAM" id="SSF53756">
    <property type="entry name" value="UDP-Glycosyltransferase/glycogen phosphorylase"/>
    <property type="match status" value="1"/>
</dbReference>
<evidence type="ECO:0000259" key="1">
    <source>
        <dbReference type="Pfam" id="PF00535"/>
    </source>
</evidence>
<keyword evidence="2" id="KW-0614">Plasmid</keyword>
<accession>A0A2K1FVQ6</accession>
<dbReference type="PANTHER" id="PTHR43179:SF7">
    <property type="entry name" value="RHAMNOSYLTRANSFERASE WBBL"/>
    <property type="match status" value="1"/>
</dbReference>
<comment type="caution">
    <text evidence="2">The sequence shown here is derived from an EMBL/GenBank/DDBJ whole genome shotgun (WGS) entry which is preliminary data.</text>
</comment>
<evidence type="ECO:0000313" key="2">
    <source>
        <dbReference type="EMBL" id="PNQ96578.1"/>
    </source>
</evidence>
<feature type="domain" description="Glycosyltransferase 2-like" evidence="1">
    <location>
        <begin position="291"/>
        <end position="411"/>
    </location>
</feature>
<dbReference type="Pfam" id="PF13692">
    <property type="entry name" value="Glyco_trans_1_4"/>
    <property type="match status" value="1"/>
</dbReference>
<gene>
    <name evidence="2" type="ORF">C1S70_22675</name>
</gene>
<dbReference type="RefSeq" id="WP_103040869.1">
    <property type="nucleotide sequence ID" value="NZ_POWG01000028.1"/>
</dbReference>
<dbReference type="EMBL" id="POWG01000028">
    <property type="protein sequence ID" value="PNQ96578.1"/>
    <property type="molecule type" value="Genomic_DNA"/>
</dbReference>
<organism evidence="2 3">
    <name type="scientific">Azospirillum argentinense</name>
    <dbReference type="NCBI Taxonomy" id="2970906"/>
    <lineage>
        <taxon>Bacteria</taxon>
        <taxon>Pseudomonadati</taxon>
        <taxon>Pseudomonadota</taxon>
        <taxon>Alphaproteobacteria</taxon>
        <taxon>Rhodospirillales</taxon>
        <taxon>Azospirillaceae</taxon>
        <taxon>Azospirillum</taxon>
    </lineage>
</organism>
<dbReference type="Gene3D" id="3.90.550.10">
    <property type="entry name" value="Spore Coat Polysaccharide Biosynthesis Protein SpsA, Chain A"/>
    <property type="match status" value="1"/>
</dbReference>
<dbReference type="CDD" id="cd03801">
    <property type="entry name" value="GT4_PimA-like"/>
    <property type="match status" value="1"/>
</dbReference>
<dbReference type="AlphaFoldDB" id="A0A2K1FVQ6"/>
<dbReference type="InterPro" id="IPR001173">
    <property type="entry name" value="Glyco_trans_2-like"/>
</dbReference>
<dbReference type="Proteomes" id="UP000236268">
    <property type="component" value="Unassembled WGS sequence"/>
</dbReference>
<reference evidence="2 3" key="1">
    <citation type="submission" date="2018-01" db="EMBL/GenBank/DDBJ databases">
        <title>Whole genome sequence of Azospirillum brasilense REC3 isolated from strawberry roots.</title>
        <authorList>
            <person name="Fontana C.A."/>
            <person name="Salazar S.M."/>
            <person name="Bassi D."/>
            <person name="Puglisi E."/>
            <person name="Lovaisa N.C."/>
            <person name="Toffoli L.M."/>
            <person name="Pedraza R."/>
            <person name="Cocconcelli P.S."/>
        </authorList>
    </citation>
    <scope>NUCLEOTIDE SEQUENCE [LARGE SCALE GENOMIC DNA]</scope>
    <source>
        <strain evidence="2 3">REC3</strain>
        <plasmid evidence="2">p16unnamed</plasmid>
    </source>
</reference>
<dbReference type="SUPFAM" id="SSF53448">
    <property type="entry name" value="Nucleotide-diphospho-sugar transferases"/>
    <property type="match status" value="1"/>
</dbReference>